<keyword evidence="3" id="KW-1185">Reference proteome</keyword>
<dbReference type="SUPFAM" id="SSF51126">
    <property type="entry name" value="Pectin lyase-like"/>
    <property type="match status" value="1"/>
</dbReference>
<keyword evidence="1" id="KW-0732">Signal</keyword>
<protein>
    <submittedName>
        <fullName evidence="2">T9SS type A sorting domain-containing protein</fullName>
    </submittedName>
</protein>
<dbReference type="RefSeq" id="WP_317487879.1">
    <property type="nucleotide sequence ID" value="NZ_CP136051.1"/>
</dbReference>
<name>A0ABZ0IK79_9BACT</name>
<sequence>MGKRYLFGAVLFLSSFLVFHSVSFAATFYSRASGNWTSTATWSTVGCSGAAASTTPGSSDDVVICAGHTITTNFNANTTILNLTINAGGVLSMGTNKHLLCKNLLLNGTVNGGSNGQVRFAGTAGSTLSGTGTVAVTSASSGLRLRNNATVLPGTDITFSNSSRLDLAKRTLTNNGTIRMTGTSTLLGNATTNGVFNNATSTSFLYYNTPANFPTTVRLTATGTGNTVVFGATSGGPYTMDGQGSYHNLIIQGAATKRLSPTNINIAGLLTIASGSTLDANGSKIISLQGDWDNDNGGTFTKSSSTVIFNSSTANQTIYTPGAGENFYALTINNTFSGGTVTANGNITLTAAATLQITSGVFITGTNTLGQTGAANFTMSGGELRMAKLSTTLPELTGTYNITGGTITFNGAGSQTIRSLAAAPAQYYHVNLSGTGTKTLAGNIWVNGNWVNSGVTLSGNFSVTFGGVADQTITKAGGESFYALTVNKPNTLVLESGTDLTITNGLTMTTGDINLNTRTLTLGSGAGASLTRTAGKVYGGAWKRFFPASSITSSSGSFYGLFPIGTALEYRPVEINTTVSPTTAGYVTATHTDGTTTTDVSYIDNEGATIQRITAMRTTLVTQTLAGGAYNLNVTFTSLSSAGATSDLKLETLTGSPQGVGVSAATTGSTSSPTGKRTLLNVTQLNNDFVLGTTNKATTPMKSTYYSRKTGNWNDASAGNGTWALSDGGSSCDCVPPSSSDAVINNGHTVTIAAASTADYIIVRSGGNLVGTNTLIVNFDVTVEGTGKVAPTAGSWSIGRNLNLTGTTLSSSGAATTINGDFVLNPANSLTLSAPLTVSGNATLNGTLDVGASTLTLNGASKTISGNATINGSGTVTITGNKSTTALANITIVPGLTISAGTTFVNNGTITLLGTATGLNATTSIWTNAASSTLNIQGAGFLATGVLNANANNLVTYSGSGSQAIKAPASGYYNLTVSNAGTKTLSGATVVSNQLTIQGAAIFDAATNGLTGTANLSMTGTSQLQLGNTATGTYPALSGTYSLAGGTVVLKQSPGASTAYTIRGVDYYNLTLNGGGAANYTFGTSASIANDMNVSFGGTSTFANPNGGLSVGNSFTFNAASSVATTLSSELLVGSFTLSGGTIADGGNVIEITEAGGWIRNGGTYTSSGAGRAYFTGDVEQSIGGSMPTSFRRIEMENTSLTGVRLNQPTTVTTQLLLTAGKIISTASNYLLLSASASSDPGSEDSFVEGPMRKTGSADFVFPVGKGSVWARIGISGLSASLTFQAEYFNSGYGAYDVSQAIPQNMHHVSSLEYWQLDRVSASGSASVTLYWENSDVSEIKNCGDLVVAKGNASSEWENAASIGTTGSCGPAGAGSVTSQSLSTFSPFTFGAIQQGLNPLPIKLLRFTATPAKSKIDLLWVTAQEKNNDRFTLERSGDGISYEILEEQAGAGTSDRVLTYEAEDTSPLKGINYYRLKQTDYDGKFEYFGPVAASINAVKTIEVFPNPTSEVIRWQCPEKVISIKVFDNSGKLMFPIALKDGDTPELNLSNLPDGMYQIQFFSLAKIYNAKVTKN</sequence>
<evidence type="ECO:0000256" key="1">
    <source>
        <dbReference type="SAM" id="SignalP"/>
    </source>
</evidence>
<gene>
    <name evidence="2" type="ORF">RT717_18550</name>
</gene>
<evidence type="ECO:0000313" key="3">
    <source>
        <dbReference type="Proteomes" id="UP001302349"/>
    </source>
</evidence>
<feature type="chain" id="PRO_5046095149" evidence="1">
    <location>
        <begin position="26"/>
        <end position="1574"/>
    </location>
</feature>
<feature type="signal peptide" evidence="1">
    <location>
        <begin position="1"/>
        <end position="25"/>
    </location>
</feature>
<evidence type="ECO:0000313" key="2">
    <source>
        <dbReference type="EMBL" id="WOK05086.1"/>
    </source>
</evidence>
<proteinExistence type="predicted"/>
<dbReference type="InterPro" id="IPR011050">
    <property type="entry name" value="Pectin_lyase_fold/virulence"/>
</dbReference>
<dbReference type="NCBIfam" id="TIGR04183">
    <property type="entry name" value="Por_Secre_tail"/>
    <property type="match status" value="1"/>
</dbReference>
<reference evidence="2 3" key="1">
    <citation type="journal article" date="2023" name="Microbiol. Resour. Announc.">
        <title>Complete Genome Sequence of Imperialibacter roseus strain P4T.</title>
        <authorList>
            <person name="Tizabi D.R."/>
            <person name="Bachvaroff T."/>
            <person name="Hill R.T."/>
        </authorList>
    </citation>
    <scope>NUCLEOTIDE SEQUENCE [LARGE SCALE GENOMIC DNA]</scope>
    <source>
        <strain evidence="2 3">P4T</strain>
    </source>
</reference>
<accession>A0ABZ0IK79</accession>
<dbReference type="EMBL" id="CP136051">
    <property type="protein sequence ID" value="WOK05086.1"/>
    <property type="molecule type" value="Genomic_DNA"/>
</dbReference>
<dbReference type="Proteomes" id="UP001302349">
    <property type="component" value="Chromosome"/>
</dbReference>
<organism evidence="2 3">
    <name type="scientific">Imperialibacter roseus</name>
    <dbReference type="NCBI Taxonomy" id="1324217"/>
    <lineage>
        <taxon>Bacteria</taxon>
        <taxon>Pseudomonadati</taxon>
        <taxon>Bacteroidota</taxon>
        <taxon>Cytophagia</taxon>
        <taxon>Cytophagales</taxon>
        <taxon>Flammeovirgaceae</taxon>
        <taxon>Imperialibacter</taxon>
    </lineage>
</organism>
<dbReference type="InterPro" id="IPR026444">
    <property type="entry name" value="Secre_tail"/>
</dbReference>